<dbReference type="KEGG" id="lfa:LFA_0685"/>
<evidence type="ECO:0000256" key="2">
    <source>
        <dbReference type="SAM" id="Phobius"/>
    </source>
</evidence>
<dbReference type="Proteomes" id="UP000032430">
    <property type="component" value="Chromosome I"/>
</dbReference>
<dbReference type="OrthoDB" id="5654305at2"/>
<organism evidence="3 4">
    <name type="scientific">Legionella fallonii LLAP-10</name>
    <dbReference type="NCBI Taxonomy" id="1212491"/>
    <lineage>
        <taxon>Bacteria</taxon>
        <taxon>Pseudomonadati</taxon>
        <taxon>Pseudomonadota</taxon>
        <taxon>Gammaproteobacteria</taxon>
        <taxon>Legionellales</taxon>
        <taxon>Legionellaceae</taxon>
        <taxon>Legionella</taxon>
    </lineage>
</organism>
<keyword evidence="2" id="KW-0472">Membrane</keyword>
<keyword evidence="2" id="KW-1133">Transmembrane helix</keyword>
<dbReference type="AlphaFoldDB" id="A0A098G3S3"/>
<dbReference type="RefSeq" id="WP_045094864.1">
    <property type="nucleotide sequence ID" value="NZ_LN614827.1"/>
</dbReference>
<keyword evidence="2" id="KW-0812">Transmembrane</keyword>
<sequence>MPLQPIRFKTAQELNDFLDYLETLNLITLEDGAVKTTPELDKQFIKASDGSIYLLNDVLQFLDEASEEEIAASKPSFFLGNPAATLNTADLKPVTLAQLKADPSLVEQLTQVKFAPIFSSLNPKLYSDDALPSLIGAKNIEEAKKSYNNQRLSQKVSDANLSISLLFPSLENLSAALSFIFLKKPVLMPYAFKGSDLFPDTLRDIYKITLIQQIKLKYRLLRELEFVQEFEQRRQLKQWIAAIETDIAAIRKLSSTVFQQLEKHSEVTKEAQERYAKILEEDPSGEKLKAEIEAKIKEAKELLDSADNLEPIYDVLKPILAYSTMIALYMLFLATVIVAPALIMALTATLPLLGLTLVIIESISAILLAAPIVHGIVELGRLIENKFDDVLNEKRAKNMELSLEAMTLQVDELFRSTFSKNPQEFIDNGPDHNAFIDMLEEELMEVNLLEADLAEKIARIETMASKVSVVSPFNMFPSTRTSHTAKDDAELTAHCSFDI</sequence>
<proteinExistence type="predicted"/>
<evidence type="ECO:0000256" key="1">
    <source>
        <dbReference type="SAM" id="Coils"/>
    </source>
</evidence>
<protein>
    <submittedName>
        <fullName evidence="3">Uncharacterized protein</fullName>
    </submittedName>
</protein>
<accession>A0A098G3S3</accession>
<evidence type="ECO:0000313" key="4">
    <source>
        <dbReference type="Proteomes" id="UP000032430"/>
    </source>
</evidence>
<keyword evidence="4" id="KW-1185">Reference proteome</keyword>
<gene>
    <name evidence="3" type="ORF">LFA_0685</name>
</gene>
<reference evidence="4" key="1">
    <citation type="submission" date="2014-09" db="EMBL/GenBank/DDBJ databases">
        <authorList>
            <person name="Gomez-Valero L."/>
        </authorList>
    </citation>
    <scope>NUCLEOTIDE SEQUENCE [LARGE SCALE GENOMIC DNA]</scope>
    <source>
        <strain evidence="4">ATCC700992</strain>
    </source>
</reference>
<feature type="transmembrane region" description="Helical" evidence="2">
    <location>
        <begin position="352"/>
        <end position="377"/>
    </location>
</feature>
<dbReference type="EMBL" id="LN614827">
    <property type="protein sequence ID" value="CEG56135.1"/>
    <property type="molecule type" value="Genomic_DNA"/>
</dbReference>
<dbReference type="HOGENOM" id="CLU_539450_0_0_6"/>
<name>A0A098G3S3_9GAMM</name>
<feature type="coiled-coil region" evidence="1">
    <location>
        <begin position="261"/>
        <end position="309"/>
    </location>
</feature>
<keyword evidence="1" id="KW-0175">Coiled coil</keyword>
<evidence type="ECO:0000313" key="3">
    <source>
        <dbReference type="EMBL" id="CEG56135.1"/>
    </source>
</evidence>
<feature type="transmembrane region" description="Helical" evidence="2">
    <location>
        <begin position="326"/>
        <end position="346"/>
    </location>
</feature>